<accession>A0A2T0V4Y6</accession>
<comment type="caution">
    <text evidence="2">The sequence shown here is derived from an EMBL/GenBank/DDBJ whole genome shotgun (WGS) entry which is preliminary data.</text>
</comment>
<protein>
    <submittedName>
        <fullName evidence="2">Uncharacterized protein DUF3298</fullName>
    </submittedName>
</protein>
<dbReference type="EMBL" id="PVTK01000003">
    <property type="protein sequence ID" value="PRY65249.1"/>
    <property type="molecule type" value="Genomic_DNA"/>
</dbReference>
<proteinExistence type="predicted"/>
<dbReference type="Proteomes" id="UP000237647">
    <property type="component" value="Unassembled WGS sequence"/>
</dbReference>
<dbReference type="InterPro" id="IPR037126">
    <property type="entry name" value="PdaC/RsiV-like_sf"/>
</dbReference>
<dbReference type="RefSeq" id="WP_106374424.1">
    <property type="nucleotide sequence ID" value="NZ_PVTK01000003.1"/>
</dbReference>
<dbReference type="Gene3D" id="3.90.640.20">
    <property type="entry name" value="Heat-shock cognate protein, ATPase"/>
    <property type="match status" value="1"/>
</dbReference>
<gene>
    <name evidence="2" type="ORF">B0H98_103192</name>
</gene>
<dbReference type="Gene3D" id="3.30.565.40">
    <property type="entry name" value="Fervidobacterium nodosum Rt17-B1 like"/>
    <property type="match status" value="1"/>
</dbReference>
<evidence type="ECO:0000313" key="2">
    <source>
        <dbReference type="EMBL" id="PRY65249.1"/>
    </source>
</evidence>
<organism evidence="2 3">
    <name type="scientific">Vreelandella songnenensis</name>
    <dbReference type="NCBI Taxonomy" id="1176243"/>
    <lineage>
        <taxon>Bacteria</taxon>
        <taxon>Pseudomonadati</taxon>
        <taxon>Pseudomonadota</taxon>
        <taxon>Gammaproteobacteria</taxon>
        <taxon>Oceanospirillales</taxon>
        <taxon>Halomonadaceae</taxon>
        <taxon>Vreelandella</taxon>
    </lineage>
</organism>
<evidence type="ECO:0000313" key="3">
    <source>
        <dbReference type="Proteomes" id="UP000237647"/>
    </source>
</evidence>
<sequence length="257" mass="28624">MMYGKLSGAALAALVLSGCQSPEAERVTSPSLSYQPLEKRFVEPGCQREHCSEVTVSSLVFPDDPDLSDELKRRLLALAMDMTDAPADPPQEWDGYAEAFFARAGEDSEMLPQFMASEAQMEASVYAQHDGLLVLELTSYVYHAGQAHGLPSTAFMVIDERQSRAVSLDDMLLDGQDGAFQEALLQAHRRWMAEMGYDDQYVINWPLSESRNVAPLEDSWVVKFNVYEIAPYAVGQPELFIPFEDLEGVAKPRYLGQ</sequence>
<reference evidence="2 3" key="1">
    <citation type="submission" date="2018-03" db="EMBL/GenBank/DDBJ databases">
        <title>Genomic Encyclopedia of Type Strains, Phase III (KMG-III): the genomes of soil and plant-associated and newly described type strains.</title>
        <authorList>
            <person name="Whitman W."/>
        </authorList>
    </citation>
    <scope>NUCLEOTIDE SEQUENCE [LARGE SCALE GENOMIC DNA]</scope>
    <source>
        <strain evidence="2 3">CGMCC 1.12152</strain>
    </source>
</reference>
<dbReference type="PROSITE" id="PS51257">
    <property type="entry name" value="PROKAR_LIPOPROTEIN"/>
    <property type="match status" value="1"/>
</dbReference>
<evidence type="ECO:0000259" key="1">
    <source>
        <dbReference type="Pfam" id="PF11738"/>
    </source>
</evidence>
<dbReference type="InterPro" id="IPR021729">
    <property type="entry name" value="DUF3298"/>
</dbReference>
<name>A0A2T0V4Y6_9GAMM</name>
<keyword evidence="3" id="KW-1185">Reference proteome</keyword>
<dbReference type="Pfam" id="PF11738">
    <property type="entry name" value="DUF3298"/>
    <property type="match status" value="1"/>
</dbReference>
<dbReference type="AlphaFoldDB" id="A0A2T0V4Y6"/>
<dbReference type="OrthoDB" id="8610451at2"/>
<feature type="domain" description="DUF3298" evidence="1">
    <location>
        <begin position="170"/>
        <end position="244"/>
    </location>
</feature>